<evidence type="ECO:0000256" key="4">
    <source>
        <dbReference type="ARBA" id="ARBA00022705"/>
    </source>
</evidence>
<dbReference type="CDD" id="cd11713">
    <property type="entry name" value="GINS_A_psf3"/>
    <property type="match status" value="1"/>
</dbReference>
<dbReference type="EMBL" id="VXIS01000314">
    <property type="protein sequence ID" value="KAA8894753.1"/>
    <property type="molecule type" value="Genomic_DNA"/>
</dbReference>
<dbReference type="InterPro" id="IPR021151">
    <property type="entry name" value="GINS_A"/>
</dbReference>
<evidence type="ECO:0000313" key="10">
    <source>
        <dbReference type="Proteomes" id="UP000326924"/>
    </source>
</evidence>
<keyword evidence="4 6" id="KW-0235">DNA replication</keyword>
<dbReference type="GO" id="GO:1902975">
    <property type="term" value="P:mitotic DNA replication initiation"/>
    <property type="evidence" value="ECO:0007669"/>
    <property type="project" value="TreeGrafter"/>
</dbReference>
<dbReference type="InParanoid" id="A0A5J5EI04"/>
<feature type="domain" description="DNA replication complex GINS protein PSF3 N-terminal" evidence="8">
    <location>
        <begin position="4"/>
        <end position="57"/>
    </location>
</feature>
<comment type="subunit">
    <text evidence="6">Component of the GINS complex.</text>
</comment>
<comment type="subcellular location">
    <subcellularLocation>
        <location evidence="1 6">Nucleus</location>
    </subcellularLocation>
</comment>
<dbReference type="Pfam" id="PF22466">
    <property type="entry name" value="PSF3_N"/>
    <property type="match status" value="1"/>
</dbReference>
<dbReference type="OrthoDB" id="10251744at2759"/>
<feature type="domain" description="GINS subunit" evidence="7">
    <location>
        <begin position="76"/>
        <end position="175"/>
    </location>
</feature>
<dbReference type="FunCoup" id="A0A5J5EI04">
    <property type="interactions" value="410"/>
</dbReference>
<evidence type="ECO:0000313" key="9">
    <source>
        <dbReference type="EMBL" id="KAA8894753.1"/>
    </source>
</evidence>
<sequence length="182" mass="20007">MSYYDIDAILTDAQKLPCTFEVDVPGLGYLESSSSSPDIKAGTRLQLPVWLAEMLAVSQRLGTLTNVITLDIPSALSPRVQNALKADPRTVELRSLATHFYGLGQRVLGLFEEDELCEVLINSYKLRAAEIADLAHNPQGAISGEAGAFLRGLEEEERQLFRVAHDSSKAIKQYMGVREGKK</sequence>
<dbReference type="PANTHER" id="PTHR22768">
    <property type="entry name" value="DNA REPLICATION COMPLEX GINS PROTEIN PSF3"/>
    <property type="match status" value="1"/>
</dbReference>
<evidence type="ECO:0000256" key="5">
    <source>
        <dbReference type="ARBA" id="ARBA00023242"/>
    </source>
</evidence>
<dbReference type="SUPFAM" id="SSF160059">
    <property type="entry name" value="PriA/YqbF domain"/>
    <property type="match status" value="1"/>
</dbReference>
<proteinExistence type="inferred from homology"/>
<dbReference type="PANTHER" id="PTHR22768:SF0">
    <property type="entry name" value="DNA REPLICATION COMPLEX GINS PROTEIN PSF3"/>
    <property type="match status" value="1"/>
</dbReference>
<organism evidence="9 10">
    <name type="scientific">Sphaerosporella brunnea</name>
    <dbReference type="NCBI Taxonomy" id="1250544"/>
    <lineage>
        <taxon>Eukaryota</taxon>
        <taxon>Fungi</taxon>
        <taxon>Dikarya</taxon>
        <taxon>Ascomycota</taxon>
        <taxon>Pezizomycotina</taxon>
        <taxon>Pezizomycetes</taxon>
        <taxon>Pezizales</taxon>
        <taxon>Pyronemataceae</taxon>
        <taxon>Sphaerosporella</taxon>
    </lineage>
</organism>
<dbReference type="CDD" id="cd21693">
    <property type="entry name" value="GINS_B_Psf3"/>
    <property type="match status" value="1"/>
</dbReference>
<evidence type="ECO:0000256" key="1">
    <source>
        <dbReference type="ARBA" id="ARBA00004123"/>
    </source>
</evidence>
<keyword evidence="10" id="KW-1185">Reference proteome</keyword>
<dbReference type="InterPro" id="IPR036224">
    <property type="entry name" value="GINS_bundle-like_dom_sf"/>
</dbReference>
<evidence type="ECO:0000259" key="8">
    <source>
        <dbReference type="Pfam" id="PF22466"/>
    </source>
</evidence>
<protein>
    <recommendedName>
        <fullName evidence="3 6">DNA replication complex GINS protein PSF3</fullName>
    </recommendedName>
</protein>
<keyword evidence="5 6" id="KW-0539">Nucleus</keyword>
<name>A0A5J5EI04_9PEZI</name>
<dbReference type="Proteomes" id="UP000326924">
    <property type="component" value="Unassembled WGS sequence"/>
</dbReference>
<comment type="caution">
    <text evidence="9">The sequence shown here is derived from an EMBL/GenBank/DDBJ whole genome shotgun (WGS) entry which is preliminary data.</text>
</comment>
<dbReference type="InterPro" id="IPR038437">
    <property type="entry name" value="GINS_Psf3_sf"/>
</dbReference>
<dbReference type="GO" id="GO:0000811">
    <property type="term" value="C:GINS complex"/>
    <property type="evidence" value="ECO:0007669"/>
    <property type="project" value="UniProtKB-UniRule"/>
</dbReference>
<accession>A0A5J5EI04</accession>
<evidence type="ECO:0000259" key="7">
    <source>
        <dbReference type="Pfam" id="PF05916"/>
    </source>
</evidence>
<evidence type="ECO:0000256" key="3">
    <source>
        <dbReference type="ARBA" id="ARBA00015140"/>
    </source>
</evidence>
<dbReference type="InterPro" id="IPR055221">
    <property type="entry name" value="PSF3_N"/>
</dbReference>
<dbReference type="InterPro" id="IPR010492">
    <property type="entry name" value="GINS_Psf3"/>
</dbReference>
<evidence type="ECO:0000256" key="6">
    <source>
        <dbReference type="RuleBase" id="RU367161"/>
    </source>
</evidence>
<comment type="similarity">
    <text evidence="2 6">Belongs to the GINS3/PSF3 family.</text>
</comment>
<gene>
    <name evidence="9" type="ORF">FN846DRAFT_386810</name>
</gene>
<dbReference type="SUPFAM" id="SSF158573">
    <property type="entry name" value="GINS helical bundle-like"/>
    <property type="match status" value="1"/>
</dbReference>
<evidence type="ECO:0000256" key="2">
    <source>
        <dbReference type="ARBA" id="ARBA00006343"/>
    </source>
</evidence>
<reference evidence="9 10" key="1">
    <citation type="submission" date="2019-09" db="EMBL/GenBank/DDBJ databases">
        <title>Draft genome of the ectomycorrhizal ascomycete Sphaerosporella brunnea.</title>
        <authorList>
            <consortium name="DOE Joint Genome Institute"/>
            <person name="Benucci G.M."/>
            <person name="Marozzi G."/>
            <person name="Antonielli L."/>
            <person name="Sanchez S."/>
            <person name="Marco P."/>
            <person name="Wang X."/>
            <person name="Falini L.B."/>
            <person name="Barry K."/>
            <person name="Haridas S."/>
            <person name="Lipzen A."/>
            <person name="Labutti K."/>
            <person name="Grigoriev I.V."/>
            <person name="Murat C."/>
            <person name="Martin F."/>
            <person name="Albertini E."/>
            <person name="Donnini D."/>
            <person name="Bonito G."/>
        </authorList>
    </citation>
    <scope>NUCLEOTIDE SEQUENCE [LARGE SCALE GENOMIC DNA]</scope>
    <source>
        <strain evidence="9 10">Sb_GMNB300</strain>
    </source>
</reference>
<dbReference type="AlphaFoldDB" id="A0A5J5EI04"/>
<dbReference type="Gene3D" id="1.20.58.2050">
    <property type="match status" value="1"/>
</dbReference>
<dbReference type="Pfam" id="PF05916">
    <property type="entry name" value="Sld5"/>
    <property type="match status" value="1"/>
</dbReference>
<comment type="function">
    <text evidence="6">The GINS complex plays an essential role in the initiation of DNA replication.</text>
</comment>